<feature type="compositionally biased region" description="Acidic residues" evidence="2">
    <location>
        <begin position="1444"/>
        <end position="1453"/>
    </location>
</feature>
<accession>A0A553HT99</accession>
<feature type="compositionally biased region" description="Polar residues" evidence="2">
    <location>
        <begin position="308"/>
        <end position="327"/>
    </location>
</feature>
<keyword evidence="5" id="KW-1185">Reference proteome</keyword>
<dbReference type="Pfam" id="PF05183">
    <property type="entry name" value="RdRP"/>
    <property type="match status" value="1"/>
</dbReference>
<comment type="similarity">
    <text evidence="1">Belongs to the RdRP family.</text>
</comment>
<dbReference type="OrthoDB" id="10055769at2759"/>
<dbReference type="Gene3D" id="1.10.8.790">
    <property type="entry name" value="RNA-dependent RNA polymerase, slab domain, helical subdomain-like"/>
    <property type="match status" value="1"/>
</dbReference>
<feature type="region of interest" description="Disordered" evidence="2">
    <location>
        <begin position="171"/>
        <end position="281"/>
    </location>
</feature>
<comment type="caution">
    <text evidence="4">The sequence shown here is derived from an EMBL/GenBank/DDBJ whole genome shotgun (WGS) entry which is preliminary data.</text>
</comment>
<feature type="compositionally biased region" description="Low complexity" evidence="2">
    <location>
        <begin position="206"/>
        <end position="218"/>
    </location>
</feature>
<dbReference type="GO" id="GO:0031380">
    <property type="term" value="C:nuclear RNA-directed RNA polymerase complex"/>
    <property type="evidence" value="ECO:0007669"/>
    <property type="project" value="TreeGrafter"/>
</dbReference>
<feature type="region of interest" description="Disordered" evidence="2">
    <location>
        <begin position="296"/>
        <end position="338"/>
    </location>
</feature>
<dbReference type="PANTHER" id="PTHR23079">
    <property type="entry name" value="RNA-DEPENDENT RNA POLYMERASE"/>
    <property type="match status" value="1"/>
</dbReference>
<evidence type="ECO:0000256" key="1">
    <source>
        <dbReference type="RuleBase" id="RU363098"/>
    </source>
</evidence>
<gene>
    <name evidence="4" type="ORF">FHL15_007970</name>
</gene>
<keyword evidence="1" id="KW-0548">Nucleotidyltransferase</keyword>
<feature type="compositionally biased region" description="Pro residues" evidence="2">
    <location>
        <begin position="229"/>
        <end position="238"/>
    </location>
</feature>
<dbReference type="InterPro" id="IPR057596">
    <property type="entry name" value="RDRP_core"/>
</dbReference>
<keyword evidence="1" id="KW-0694">RNA-binding</keyword>
<organism evidence="4 5">
    <name type="scientific">Xylaria flabelliformis</name>
    <dbReference type="NCBI Taxonomy" id="2512241"/>
    <lineage>
        <taxon>Eukaryota</taxon>
        <taxon>Fungi</taxon>
        <taxon>Dikarya</taxon>
        <taxon>Ascomycota</taxon>
        <taxon>Pezizomycotina</taxon>
        <taxon>Sordariomycetes</taxon>
        <taxon>Xylariomycetidae</taxon>
        <taxon>Xylariales</taxon>
        <taxon>Xylariaceae</taxon>
        <taxon>Xylaria</taxon>
    </lineage>
</organism>
<feature type="compositionally biased region" description="Acidic residues" evidence="2">
    <location>
        <begin position="1344"/>
        <end position="1353"/>
    </location>
</feature>
<feature type="domain" description="RDRP core" evidence="3">
    <location>
        <begin position="479"/>
        <end position="1141"/>
    </location>
</feature>
<dbReference type="EC" id="2.7.7.48" evidence="1"/>
<proteinExistence type="inferred from homology"/>
<keyword evidence="1" id="KW-0808">Transferase</keyword>
<dbReference type="GO" id="GO:0003723">
    <property type="term" value="F:RNA binding"/>
    <property type="evidence" value="ECO:0007669"/>
    <property type="project" value="UniProtKB-KW"/>
</dbReference>
<feature type="region of interest" description="Disordered" evidence="2">
    <location>
        <begin position="1341"/>
        <end position="1360"/>
    </location>
</feature>
<protein>
    <recommendedName>
        <fullName evidence="1">RNA-dependent RNA polymerase</fullName>
        <ecNumber evidence="1">2.7.7.48</ecNumber>
    </recommendedName>
</protein>
<feature type="compositionally biased region" description="Basic and acidic residues" evidence="2">
    <location>
        <begin position="269"/>
        <end position="278"/>
    </location>
</feature>
<dbReference type="STRING" id="2512241.A0A553HT99"/>
<dbReference type="Proteomes" id="UP000319160">
    <property type="component" value="Unassembled WGS sequence"/>
</dbReference>
<feature type="region of interest" description="Disordered" evidence="2">
    <location>
        <begin position="1399"/>
        <end position="1478"/>
    </location>
</feature>
<keyword evidence="1" id="KW-0696">RNA-directed RNA polymerase</keyword>
<feature type="compositionally biased region" description="Basic and acidic residues" evidence="2">
    <location>
        <begin position="328"/>
        <end position="337"/>
    </location>
</feature>
<sequence>MESTYRSHGPDQRHGYGHAADSESEVDRHSLASLSATPTNRVATGSDVDSGFDVWFLEFSNLYSLNLRRPNPSFLVERTSPSSYYDDSSFYGRLKREYRQGNADVVLKTFDKHAREIHSKWVNKAKGEQGVTPSLSSLPRASTEPERTDLLTRLAKILDFFNPGEPFCHTVADELPSQTSARRSKRPSPDEEESRYSPSKRSRGAVSSSRPPSVLSRLDSGEVRASTPLPEPIVPPIRSPVRPNKPHDGHGLGPSVHTSRLLGASPRFSEPKSSDDHSIVPATQETEVTIVEAISQQRRKLSPASVVESFTHSSSTEHALVASSTERNNPRQHDDPVLTHSIPLNDFRSDLAMGFGHTDPKNYDPVASIDDVSPMRLSGAANSNGTSFLQRLQDVWPLYCGINMDDLRFEYEPILDDQTRLWDRLRRLSAFEGKLFPEKTRPEAWKAAMSNTFGSAGQVVILTAMLTLNSAKAGPLFNLTLEPLRLDLPHRLDRRFGSDRFLELVMPSLYTKDIKYLSKGNESVIIDSIHNWLVKHSHFLLGRTWKSFCTKQATPKKLHKDDTLRPETITIMRERVYLFAEDGLDFPHAPATQTVSPKFESSNSHTRMGREHLLDWLLQIQQSPKNQKQSLYKLFSRIALGLSRTHPTVVLQPQQIRHRDADIISPTGKVMNDGIARMSTALARQVRDIMGLDDVPAGFQGRFGSAKGFWIRDTEDTSGEVWIETYPSQRKWVCDFQEEDHRTFEVRNPSKELKSATLNLQLLPILEDRANNRLDMKEIVGQFMRDSLAAEMESQKEAMKDPAHFRLWVHDNTTGQRRQDRVRLGHVPWAAGLPISREDQMQLLLSQGFDPTRLEFLRKIAYNLRKEKCEELQAKLNVKVGRSTYAYMVVDFSGLLEEDEVHLGFSSKFTDEQSGFSETFLHGMDVLVARTPAHYPSDIQRVKAVFKPELGSLKDVIIFSTKGNIPLADKLSGGDYDGDIAWVCWEPRIVNNFTNAQLPEVPDLFDTRVLTKLSVAYENLAQSCDPDGVTTEFINQAFRFNMEPSLLGTCTNYKEKLCYSRNSVRDEAALFMSTLISNLVDRAKQGIIFSEQDWDRERKILNAGQLDVKRARKRLDPLPPQYKNDDWAGDGAPNHIIDYVKFVVGKPTVERELHSLNQYLGKAEHFDGDLVRYAEHFESFKRPHDMRKKDEKLGKVKKSTWETVLDELKKDIDDVTAYWGNSRSEFEAKLSNTYERWQSIMPTDKVNSKTVRALCEVSLTGAGLSQWDLLKASYCFKMYYRKFPTFPWYIAGYQLAYLKSVAVSQGRSAPPVLMTPEMYAGVRPDGKFVRAVAALNEGRHYMQDNEEPEDAETLSDQGPHESAELKDLHWIVYGVDYQNEHVCALISGCVRTIDEMDGSAQDTMSKDSPNEGDSYSSGDIDDEDVSSDEEEEEENSGDSNDNYDTSDNEDDNSDDKHHALFHASRDLAQLQRGGQLAH</sequence>
<dbReference type="PANTHER" id="PTHR23079:SF14">
    <property type="entry name" value="RNA-DEPENDENT RNA POLYMERASE"/>
    <property type="match status" value="1"/>
</dbReference>
<reference evidence="5" key="1">
    <citation type="submission" date="2019-06" db="EMBL/GenBank/DDBJ databases">
        <title>Draft genome sequence of the griseofulvin-producing fungus Xylaria cubensis strain G536.</title>
        <authorList>
            <person name="Mead M.E."/>
            <person name="Raja H.A."/>
            <person name="Steenwyk J.L."/>
            <person name="Knowles S.L."/>
            <person name="Oberlies N.H."/>
            <person name="Rokas A."/>
        </authorList>
    </citation>
    <scope>NUCLEOTIDE SEQUENCE [LARGE SCALE GENOMIC DNA]</scope>
    <source>
        <strain evidence="5">G536</strain>
    </source>
</reference>
<dbReference type="InterPro" id="IPR007855">
    <property type="entry name" value="RDRP"/>
</dbReference>
<feature type="compositionally biased region" description="Polar residues" evidence="2">
    <location>
        <begin position="32"/>
        <end position="43"/>
    </location>
</feature>
<evidence type="ECO:0000259" key="3">
    <source>
        <dbReference type="Pfam" id="PF05183"/>
    </source>
</evidence>
<dbReference type="GO" id="GO:0030422">
    <property type="term" value="P:siRNA processing"/>
    <property type="evidence" value="ECO:0007669"/>
    <property type="project" value="TreeGrafter"/>
</dbReference>
<name>A0A553HT99_9PEZI</name>
<dbReference type="EMBL" id="VFLP01000048">
    <property type="protein sequence ID" value="TRX91182.1"/>
    <property type="molecule type" value="Genomic_DNA"/>
</dbReference>
<feature type="compositionally biased region" description="Acidic residues" evidence="2">
    <location>
        <begin position="1419"/>
        <end position="1436"/>
    </location>
</feature>
<feature type="region of interest" description="Disordered" evidence="2">
    <location>
        <begin position="1"/>
        <end position="43"/>
    </location>
</feature>
<evidence type="ECO:0000313" key="5">
    <source>
        <dbReference type="Proteomes" id="UP000319160"/>
    </source>
</evidence>
<dbReference type="GO" id="GO:0003968">
    <property type="term" value="F:RNA-directed RNA polymerase activity"/>
    <property type="evidence" value="ECO:0007669"/>
    <property type="project" value="UniProtKB-KW"/>
</dbReference>
<comment type="catalytic activity">
    <reaction evidence="1">
        <text>RNA(n) + a ribonucleoside 5'-triphosphate = RNA(n+1) + diphosphate</text>
        <dbReference type="Rhea" id="RHEA:21248"/>
        <dbReference type="Rhea" id="RHEA-COMP:14527"/>
        <dbReference type="Rhea" id="RHEA-COMP:17342"/>
        <dbReference type="ChEBI" id="CHEBI:33019"/>
        <dbReference type="ChEBI" id="CHEBI:61557"/>
        <dbReference type="ChEBI" id="CHEBI:140395"/>
        <dbReference type="EC" id="2.7.7.48"/>
    </reaction>
</comment>
<evidence type="ECO:0000256" key="2">
    <source>
        <dbReference type="SAM" id="MobiDB-lite"/>
    </source>
</evidence>
<evidence type="ECO:0000313" key="4">
    <source>
        <dbReference type="EMBL" id="TRX91182.1"/>
    </source>
</evidence>